<evidence type="ECO:0000256" key="4">
    <source>
        <dbReference type="ARBA" id="ARBA00022771"/>
    </source>
</evidence>
<dbReference type="PROSITE" id="PS50157">
    <property type="entry name" value="ZINC_FINGER_C2H2_2"/>
    <property type="match status" value="4"/>
</dbReference>
<dbReference type="PROSITE" id="PS00028">
    <property type="entry name" value="ZINC_FINGER_C2H2_1"/>
    <property type="match status" value="3"/>
</dbReference>
<proteinExistence type="predicted"/>
<feature type="domain" description="C2H2-type" evidence="9">
    <location>
        <begin position="139"/>
        <end position="167"/>
    </location>
</feature>
<protein>
    <recommendedName>
        <fullName evidence="7">Zinc finger protein 865</fullName>
    </recommendedName>
</protein>
<dbReference type="PANTHER" id="PTHR16515:SF49">
    <property type="entry name" value="GASTRULA ZINC FINGER PROTEIN XLCGF49.1-LIKE-RELATED"/>
    <property type="match status" value="1"/>
</dbReference>
<dbReference type="FunFam" id="3.30.160.60:FF:000145">
    <property type="entry name" value="Zinc finger protein 574"/>
    <property type="match status" value="1"/>
</dbReference>
<keyword evidence="11" id="KW-1185">Reference proteome</keyword>
<dbReference type="GO" id="GO:0008270">
    <property type="term" value="F:zinc ion binding"/>
    <property type="evidence" value="ECO:0007669"/>
    <property type="project" value="UniProtKB-KW"/>
</dbReference>
<gene>
    <name evidence="10" type="ORF">CLF_105629</name>
</gene>
<evidence type="ECO:0000256" key="2">
    <source>
        <dbReference type="ARBA" id="ARBA00022723"/>
    </source>
</evidence>
<dbReference type="FunFam" id="3.30.160.60:FF:000100">
    <property type="entry name" value="Zinc finger 45-like"/>
    <property type="match status" value="1"/>
</dbReference>
<dbReference type="InterPro" id="IPR036236">
    <property type="entry name" value="Znf_C2H2_sf"/>
</dbReference>
<feature type="domain" description="C2H2-type" evidence="9">
    <location>
        <begin position="174"/>
        <end position="201"/>
    </location>
</feature>
<reference key="2">
    <citation type="submission" date="2011-10" db="EMBL/GenBank/DDBJ databases">
        <title>The genome and transcriptome sequence of Clonorchis sinensis provide insights into the carcinogenic liver fluke.</title>
        <authorList>
            <person name="Wang X."/>
            <person name="Huang Y."/>
            <person name="Chen W."/>
            <person name="Liu H."/>
            <person name="Guo L."/>
            <person name="Chen Y."/>
            <person name="Luo F."/>
            <person name="Zhou W."/>
            <person name="Sun J."/>
            <person name="Mao Q."/>
            <person name="Liang P."/>
            <person name="Zhou C."/>
            <person name="Tian Y."/>
            <person name="Men J."/>
            <person name="Lv X."/>
            <person name="Huang L."/>
            <person name="Zhou J."/>
            <person name="Hu Y."/>
            <person name="Li R."/>
            <person name="Zhang F."/>
            <person name="Lei H."/>
            <person name="Li X."/>
            <person name="Hu X."/>
            <person name="Liang C."/>
            <person name="Xu J."/>
            <person name="Wu Z."/>
            <person name="Yu X."/>
        </authorList>
    </citation>
    <scope>NUCLEOTIDE SEQUENCE</scope>
    <source>
        <strain>Henan</strain>
    </source>
</reference>
<organism evidence="10 11">
    <name type="scientific">Clonorchis sinensis</name>
    <name type="common">Chinese liver fluke</name>
    <dbReference type="NCBI Taxonomy" id="79923"/>
    <lineage>
        <taxon>Eukaryota</taxon>
        <taxon>Metazoa</taxon>
        <taxon>Spiralia</taxon>
        <taxon>Lophotrochozoa</taxon>
        <taxon>Platyhelminthes</taxon>
        <taxon>Trematoda</taxon>
        <taxon>Digenea</taxon>
        <taxon>Opisthorchiida</taxon>
        <taxon>Opisthorchiata</taxon>
        <taxon>Opisthorchiidae</taxon>
        <taxon>Clonorchis</taxon>
    </lineage>
</organism>
<evidence type="ECO:0000256" key="1">
    <source>
        <dbReference type="ARBA" id="ARBA00004123"/>
    </source>
</evidence>
<dbReference type="Proteomes" id="UP000008909">
    <property type="component" value="Unassembled WGS sequence"/>
</dbReference>
<dbReference type="GO" id="GO:0005634">
    <property type="term" value="C:nucleus"/>
    <property type="evidence" value="ECO:0007669"/>
    <property type="project" value="UniProtKB-SubCell"/>
</dbReference>
<evidence type="ECO:0000259" key="9">
    <source>
        <dbReference type="PROSITE" id="PS50157"/>
    </source>
</evidence>
<dbReference type="FunFam" id="3.30.160.60:FF:000446">
    <property type="entry name" value="Zinc finger protein"/>
    <property type="match status" value="1"/>
</dbReference>
<sequence>MHVTIYELGSNERKAKILQAECKVDQNETTGCTLRTHLLTLKSGMGMNFQQSLRILKCRKFLEEIGAGKHNHIVNAEHPRSNTLGTRLRYEAIQRRSQPEKYGKHKLPRENKCDICGESFSRSSNLRRHANVHTDSKNHKCEFCDKSFKYSTSLNCHKKVAHSSEQASGEDQVNICDVCGKRAASSWHLTSHMRVHSKEKPFLCDLCGRPFVTSSNFYRHCRTAHPQMTRDA</sequence>
<keyword evidence="6" id="KW-0539">Nucleus</keyword>
<keyword evidence="3" id="KW-0677">Repeat</keyword>
<evidence type="ECO:0000256" key="8">
    <source>
        <dbReference type="PROSITE-ProRule" id="PRU00042"/>
    </source>
</evidence>
<keyword evidence="4 8" id="KW-0863">Zinc-finger</keyword>
<keyword evidence="2" id="KW-0479">Metal-binding</keyword>
<evidence type="ECO:0000256" key="3">
    <source>
        <dbReference type="ARBA" id="ARBA00022737"/>
    </source>
</evidence>
<feature type="domain" description="C2H2-type" evidence="9">
    <location>
        <begin position="111"/>
        <end position="138"/>
    </location>
</feature>
<feature type="domain" description="C2H2-type" evidence="9">
    <location>
        <begin position="202"/>
        <end position="225"/>
    </location>
</feature>
<dbReference type="SMART" id="SM00355">
    <property type="entry name" value="ZnF_C2H2"/>
    <property type="match status" value="4"/>
</dbReference>
<dbReference type="Pfam" id="PF00096">
    <property type="entry name" value="zf-C2H2"/>
    <property type="match status" value="3"/>
</dbReference>
<dbReference type="SUPFAM" id="SSF57667">
    <property type="entry name" value="beta-beta-alpha zinc fingers"/>
    <property type="match status" value="2"/>
</dbReference>
<evidence type="ECO:0000256" key="6">
    <source>
        <dbReference type="ARBA" id="ARBA00023242"/>
    </source>
</evidence>
<dbReference type="AlphaFoldDB" id="G7YDU9"/>
<dbReference type="EMBL" id="DF143117">
    <property type="protein sequence ID" value="GAA51133.1"/>
    <property type="molecule type" value="Genomic_DNA"/>
</dbReference>
<dbReference type="Gene3D" id="3.30.160.60">
    <property type="entry name" value="Classic Zinc Finger"/>
    <property type="match status" value="4"/>
</dbReference>
<reference evidence="10" key="1">
    <citation type="journal article" date="2011" name="Genome Biol.">
        <title>The draft genome of the carcinogenic human liver fluke Clonorchis sinensis.</title>
        <authorList>
            <person name="Wang X."/>
            <person name="Chen W."/>
            <person name="Huang Y."/>
            <person name="Sun J."/>
            <person name="Men J."/>
            <person name="Liu H."/>
            <person name="Luo F."/>
            <person name="Guo L."/>
            <person name="Lv X."/>
            <person name="Deng C."/>
            <person name="Zhou C."/>
            <person name="Fan Y."/>
            <person name="Li X."/>
            <person name="Huang L."/>
            <person name="Hu Y."/>
            <person name="Liang C."/>
            <person name="Hu X."/>
            <person name="Xu J."/>
            <person name="Yu X."/>
        </authorList>
    </citation>
    <scope>NUCLEOTIDE SEQUENCE [LARGE SCALE GENOMIC DNA]</scope>
    <source>
        <strain evidence="10">Henan</strain>
    </source>
</reference>
<comment type="subcellular location">
    <subcellularLocation>
        <location evidence="1">Nucleus</location>
    </subcellularLocation>
</comment>
<dbReference type="InterPro" id="IPR013087">
    <property type="entry name" value="Znf_C2H2_type"/>
</dbReference>
<evidence type="ECO:0000313" key="11">
    <source>
        <dbReference type="Proteomes" id="UP000008909"/>
    </source>
</evidence>
<dbReference type="InterPro" id="IPR050331">
    <property type="entry name" value="Zinc_finger"/>
</dbReference>
<evidence type="ECO:0000256" key="7">
    <source>
        <dbReference type="ARBA" id="ARBA00068876"/>
    </source>
</evidence>
<keyword evidence="5" id="KW-0862">Zinc</keyword>
<dbReference type="PANTHER" id="PTHR16515">
    <property type="entry name" value="PR DOMAIN ZINC FINGER PROTEIN"/>
    <property type="match status" value="1"/>
</dbReference>
<dbReference type="GO" id="GO:0010468">
    <property type="term" value="P:regulation of gene expression"/>
    <property type="evidence" value="ECO:0007669"/>
    <property type="project" value="TreeGrafter"/>
</dbReference>
<evidence type="ECO:0000256" key="5">
    <source>
        <dbReference type="ARBA" id="ARBA00022833"/>
    </source>
</evidence>
<evidence type="ECO:0000313" key="10">
    <source>
        <dbReference type="EMBL" id="GAA51133.1"/>
    </source>
</evidence>
<accession>G7YDU9</accession>
<name>G7YDU9_CLOSI</name>